<dbReference type="GO" id="GO:0016887">
    <property type="term" value="F:ATP hydrolysis activity"/>
    <property type="evidence" value="ECO:0007669"/>
    <property type="project" value="InterPro"/>
</dbReference>
<gene>
    <name evidence="5" type="ordered locus">Mboo_1786</name>
</gene>
<dbReference type="InterPro" id="IPR050095">
    <property type="entry name" value="ECF_ABC_transporter_ATP-bd"/>
</dbReference>
<dbReference type="EMBL" id="CP000780">
    <property type="protein sequence ID" value="ABS56302.1"/>
    <property type="molecule type" value="Genomic_DNA"/>
</dbReference>
<dbReference type="Proteomes" id="UP000002408">
    <property type="component" value="Chromosome"/>
</dbReference>
<keyword evidence="1" id="KW-0813">Transport</keyword>
<keyword evidence="6" id="KW-1185">Reference proteome</keyword>
<dbReference type="eggNOG" id="arCOG00189">
    <property type="taxonomic scope" value="Archaea"/>
</dbReference>
<evidence type="ECO:0000256" key="2">
    <source>
        <dbReference type="ARBA" id="ARBA00022741"/>
    </source>
</evidence>
<dbReference type="AlphaFoldDB" id="A7I991"/>
<dbReference type="RefSeq" id="WP_012107351.1">
    <property type="nucleotide sequence ID" value="NC_009712.1"/>
</dbReference>
<dbReference type="InterPro" id="IPR003593">
    <property type="entry name" value="AAA+_ATPase"/>
</dbReference>
<dbReference type="HOGENOM" id="CLU_1217579_0_0_2"/>
<dbReference type="InterPro" id="IPR003439">
    <property type="entry name" value="ABC_transporter-like_ATP-bd"/>
</dbReference>
<organism evidence="5 6">
    <name type="scientific">Methanoregula boonei (strain DSM 21154 / JCM 14090 / 6A8)</name>
    <dbReference type="NCBI Taxonomy" id="456442"/>
    <lineage>
        <taxon>Archaea</taxon>
        <taxon>Methanobacteriati</taxon>
        <taxon>Methanobacteriota</taxon>
        <taxon>Stenosarchaea group</taxon>
        <taxon>Methanomicrobia</taxon>
        <taxon>Methanomicrobiales</taxon>
        <taxon>Methanoregulaceae</taxon>
        <taxon>Methanoregula</taxon>
    </lineage>
</organism>
<proteinExistence type="predicted"/>
<protein>
    <submittedName>
        <fullName evidence="5">ABC transporter related</fullName>
    </submittedName>
</protein>
<evidence type="ECO:0000313" key="6">
    <source>
        <dbReference type="Proteomes" id="UP000002408"/>
    </source>
</evidence>
<dbReference type="OrthoDB" id="40048at2157"/>
<dbReference type="KEGG" id="mbn:Mboo_1786"/>
<sequence precursor="true">MHALRLVLDHGNTRRPFWSLEAHGIFETGIHLVSGDVGSGKSTLALMMAGLHAPTSGAVVREGIRSVLVSFQFPEFHVTGLSVAEECASWGFEPGAVIRQAGIDVLPEIPVLSLSRGELKRLHLACILSKECDLLLLDEPFSSLDCPAKEEVCRQISRRAGGITVIFTHEQGIFPEIDHLWEITGGSLVDCGRMPDGLRHWQHAPPLARLLVETGRIPASLTPKGLQEAACRIRD</sequence>
<dbReference type="STRING" id="456442.Mboo_1786"/>
<evidence type="ECO:0000256" key="1">
    <source>
        <dbReference type="ARBA" id="ARBA00022448"/>
    </source>
</evidence>
<evidence type="ECO:0000313" key="5">
    <source>
        <dbReference type="EMBL" id="ABS56302.1"/>
    </source>
</evidence>
<dbReference type="GO" id="GO:0005524">
    <property type="term" value="F:ATP binding"/>
    <property type="evidence" value="ECO:0007669"/>
    <property type="project" value="UniProtKB-KW"/>
</dbReference>
<feature type="domain" description="ABC transporter" evidence="4">
    <location>
        <begin position="1"/>
        <end position="210"/>
    </location>
</feature>
<evidence type="ECO:0000256" key="3">
    <source>
        <dbReference type="ARBA" id="ARBA00022840"/>
    </source>
</evidence>
<dbReference type="PANTHER" id="PTHR43553">
    <property type="entry name" value="HEAVY METAL TRANSPORTER"/>
    <property type="match status" value="1"/>
</dbReference>
<keyword evidence="2" id="KW-0547">Nucleotide-binding</keyword>
<dbReference type="InterPro" id="IPR027417">
    <property type="entry name" value="P-loop_NTPase"/>
</dbReference>
<evidence type="ECO:0000259" key="4">
    <source>
        <dbReference type="PROSITE" id="PS50893"/>
    </source>
</evidence>
<dbReference type="GO" id="GO:0043190">
    <property type="term" value="C:ATP-binding cassette (ABC) transporter complex"/>
    <property type="evidence" value="ECO:0007669"/>
    <property type="project" value="TreeGrafter"/>
</dbReference>
<accession>A7I991</accession>
<keyword evidence="3" id="KW-0067">ATP-binding</keyword>
<name>A7I991_METB6</name>
<dbReference type="SMART" id="SM00382">
    <property type="entry name" value="AAA"/>
    <property type="match status" value="1"/>
</dbReference>
<dbReference type="SUPFAM" id="SSF52540">
    <property type="entry name" value="P-loop containing nucleoside triphosphate hydrolases"/>
    <property type="match status" value="1"/>
</dbReference>
<dbReference type="PROSITE" id="PS50893">
    <property type="entry name" value="ABC_TRANSPORTER_2"/>
    <property type="match status" value="1"/>
</dbReference>
<reference evidence="6" key="1">
    <citation type="journal article" date="2015" name="Microbiology">
        <title>Genome of Methanoregula boonei 6A8 reveals adaptations to oligotrophic peatland environments.</title>
        <authorList>
            <person name="Braeuer S."/>
            <person name="Cadillo-Quiroz H."/>
            <person name="Kyrpides N."/>
            <person name="Woyke T."/>
            <person name="Goodwin L."/>
            <person name="Detter C."/>
            <person name="Podell S."/>
            <person name="Yavitt J.B."/>
            <person name="Zinder S.H."/>
        </authorList>
    </citation>
    <scope>NUCLEOTIDE SEQUENCE [LARGE SCALE GENOMIC DNA]</scope>
    <source>
        <strain evidence="6">DSM 21154 / JCM 14090 / 6A8</strain>
    </source>
</reference>
<dbReference type="Pfam" id="PF00005">
    <property type="entry name" value="ABC_tran"/>
    <property type="match status" value="1"/>
</dbReference>
<dbReference type="GeneID" id="5410102"/>
<dbReference type="Gene3D" id="3.40.50.300">
    <property type="entry name" value="P-loop containing nucleotide triphosphate hydrolases"/>
    <property type="match status" value="1"/>
</dbReference>
<dbReference type="GO" id="GO:0042626">
    <property type="term" value="F:ATPase-coupled transmembrane transporter activity"/>
    <property type="evidence" value="ECO:0007669"/>
    <property type="project" value="TreeGrafter"/>
</dbReference>